<dbReference type="Gene3D" id="3.40.50.300">
    <property type="entry name" value="P-loop containing nucleotide triphosphate hydrolases"/>
    <property type="match status" value="2"/>
</dbReference>
<dbReference type="InterPro" id="IPR011545">
    <property type="entry name" value="DEAD/DEAH_box_helicase_dom"/>
</dbReference>
<feature type="compositionally biased region" description="Low complexity" evidence="7">
    <location>
        <begin position="406"/>
        <end position="415"/>
    </location>
</feature>
<dbReference type="GO" id="GO:0003724">
    <property type="term" value="F:RNA helicase activity"/>
    <property type="evidence" value="ECO:0007669"/>
    <property type="project" value="InterPro"/>
</dbReference>
<dbReference type="CDD" id="cd00268">
    <property type="entry name" value="DEADc"/>
    <property type="match status" value="1"/>
</dbReference>
<evidence type="ECO:0000256" key="2">
    <source>
        <dbReference type="ARBA" id="ARBA00022741"/>
    </source>
</evidence>
<evidence type="ECO:0000256" key="6">
    <source>
        <dbReference type="ARBA" id="ARBA00022884"/>
    </source>
</evidence>
<dbReference type="HAMAP" id="MF_00661">
    <property type="entry name" value="DEAD_helicase_RhlB"/>
    <property type="match status" value="1"/>
</dbReference>
<keyword evidence="5" id="KW-0067">ATP-binding</keyword>
<dbReference type="Pfam" id="PF00271">
    <property type="entry name" value="Helicase_C"/>
    <property type="match status" value="1"/>
</dbReference>
<protein>
    <recommendedName>
        <fullName evidence="12">RNA helicase</fullName>
    </recommendedName>
</protein>
<dbReference type="InterPro" id="IPR014001">
    <property type="entry name" value="Helicase_ATP-bd"/>
</dbReference>
<keyword evidence="1" id="KW-0963">Cytoplasm</keyword>
<feature type="domain" description="Helicase C-terminal" evidence="9">
    <location>
        <begin position="244"/>
        <end position="392"/>
    </location>
</feature>
<feature type="region of interest" description="Disordered" evidence="7">
    <location>
        <begin position="402"/>
        <end position="423"/>
    </location>
</feature>
<proteinExistence type="inferred from homology"/>
<dbReference type="PROSITE" id="PS00039">
    <property type="entry name" value="DEAD_ATP_HELICASE"/>
    <property type="match status" value="1"/>
</dbReference>
<dbReference type="GO" id="GO:0005524">
    <property type="term" value="F:ATP binding"/>
    <property type="evidence" value="ECO:0007669"/>
    <property type="project" value="UniProtKB-KW"/>
</dbReference>
<evidence type="ECO:0000256" key="7">
    <source>
        <dbReference type="SAM" id="MobiDB-lite"/>
    </source>
</evidence>
<dbReference type="GO" id="GO:0005829">
    <property type="term" value="C:cytosol"/>
    <property type="evidence" value="ECO:0007669"/>
    <property type="project" value="TreeGrafter"/>
</dbReference>
<evidence type="ECO:0000256" key="5">
    <source>
        <dbReference type="ARBA" id="ARBA00022840"/>
    </source>
</evidence>
<dbReference type="SUPFAM" id="SSF52540">
    <property type="entry name" value="P-loop containing nucleoside triphosphate hydrolases"/>
    <property type="match status" value="1"/>
</dbReference>
<dbReference type="InterPro" id="IPR023554">
    <property type="entry name" value="RNA_helicase_ATP-dep_RhlB"/>
</dbReference>
<sequence>MNKEIDRAVVSFNDFDLQKPLRDAINKLGFEYCTPIQAQSLLHTLAGHDVTGRAQTGTGKTAAFLITIINDLLSNPIEGQRYIAEPRALIVAPTRELAIQIGSDSQELNACCDIYTVTLVGGEEYAKQDRLLEAKPVDIVVATPGRLLDFIQNDKIYLGLVELLVLDEADRMLDMGFIPQVRQVVSRTPKKDCRQTLLFSATFNPDILELASRWAIDPIMVEAEPEKVAAEAVDQIVYLVTAADKYKLLYNLIAEPGADKVMVFSNRRDQVRKLADDLYRNGVNCGMLSGEVPQTKRIRTLEAFKSGKLQVLVATDVAGRGLHINDVSHVINYTLPEEAEDYVHRIGRTGRAGAIGTSISFACEEDSFLLPAIEEILGNKLDCIHPEDNQLKQAPGVVRESRFRSKVVGGSTKSGSRPRRRRN</sequence>
<keyword evidence="3" id="KW-0378">Hydrolase</keyword>
<feature type="domain" description="Helicase ATP-binding" evidence="8">
    <location>
        <begin position="41"/>
        <end position="221"/>
    </location>
</feature>
<keyword evidence="6" id="KW-0694">RNA-binding</keyword>
<dbReference type="InterPro" id="IPR001650">
    <property type="entry name" value="Helicase_C-like"/>
</dbReference>
<dbReference type="InterPro" id="IPR050079">
    <property type="entry name" value="DEAD_box_RNA_helicase"/>
</dbReference>
<gene>
    <name evidence="11" type="ORF">METZ01_LOCUS17528</name>
</gene>
<dbReference type="PANTHER" id="PTHR47959:SF10">
    <property type="entry name" value="ATP-DEPENDENT RNA HELICASE RHLB"/>
    <property type="match status" value="1"/>
</dbReference>
<evidence type="ECO:0000313" key="11">
    <source>
        <dbReference type="EMBL" id="SUZ64674.1"/>
    </source>
</evidence>
<evidence type="ECO:0000256" key="4">
    <source>
        <dbReference type="ARBA" id="ARBA00022806"/>
    </source>
</evidence>
<evidence type="ECO:0000259" key="10">
    <source>
        <dbReference type="PROSITE" id="PS51195"/>
    </source>
</evidence>
<reference evidence="11" key="1">
    <citation type="submission" date="2018-05" db="EMBL/GenBank/DDBJ databases">
        <authorList>
            <person name="Lanie J.A."/>
            <person name="Ng W.-L."/>
            <person name="Kazmierczak K.M."/>
            <person name="Andrzejewski T.M."/>
            <person name="Davidsen T.M."/>
            <person name="Wayne K.J."/>
            <person name="Tettelin H."/>
            <person name="Glass J.I."/>
            <person name="Rusch D."/>
            <person name="Podicherti R."/>
            <person name="Tsui H.-C.T."/>
            <person name="Winkler M.E."/>
        </authorList>
    </citation>
    <scope>NUCLEOTIDE SEQUENCE</scope>
</reference>
<dbReference type="GO" id="GO:0003723">
    <property type="term" value="F:RNA binding"/>
    <property type="evidence" value="ECO:0007669"/>
    <property type="project" value="UniProtKB-KW"/>
</dbReference>
<name>A0A381PDI3_9ZZZZ</name>
<evidence type="ECO:0000256" key="1">
    <source>
        <dbReference type="ARBA" id="ARBA00022490"/>
    </source>
</evidence>
<dbReference type="PROSITE" id="PS51194">
    <property type="entry name" value="HELICASE_CTER"/>
    <property type="match status" value="1"/>
</dbReference>
<dbReference type="PROSITE" id="PS51195">
    <property type="entry name" value="Q_MOTIF"/>
    <property type="match status" value="1"/>
</dbReference>
<keyword evidence="4" id="KW-0347">Helicase</keyword>
<dbReference type="GO" id="GO:0016787">
    <property type="term" value="F:hydrolase activity"/>
    <property type="evidence" value="ECO:0007669"/>
    <property type="project" value="UniProtKB-KW"/>
</dbReference>
<dbReference type="InterPro" id="IPR027417">
    <property type="entry name" value="P-loop_NTPase"/>
</dbReference>
<dbReference type="CDD" id="cd18787">
    <property type="entry name" value="SF2_C_DEAD"/>
    <property type="match status" value="1"/>
</dbReference>
<dbReference type="InterPro" id="IPR044742">
    <property type="entry name" value="DEAD/DEAH_RhlB"/>
</dbReference>
<dbReference type="SMART" id="SM00490">
    <property type="entry name" value="HELICc"/>
    <property type="match status" value="1"/>
</dbReference>
<dbReference type="PROSITE" id="PS51192">
    <property type="entry name" value="HELICASE_ATP_BIND_1"/>
    <property type="match status" value="1"/>
</dbReference>
<accession>A0A381PDI3</accession>
<dbReference type="Pfam" id="PF00270">
    <property type="entry name" value="DEAD"/>
    <property type="match status" value="1"/>
</dbReference>
<dbReference type="InterPro" id="IPR014014">
    <property type="entry name" value="RNA_helicase_DEAD_Q_motif"/>
</dbReference>
<keyword evidence="2" id="KW-0547">Nucleotide-binding</keyword>
<dbReference type="SMART" id="SM00487">
    <property type="entry name" value="DEXDc"/>
    <property type="match status" value="1"/>
</dbReference>
<dbReference type="InterPro" id="IPR000629">
    <property type="entry name" value="RNA-helicase_DEAD-box_CS"/>
</dbReference>
<evidence type="ECO:0000259" key="9">
    <source>
        <dbReference type="PROSITE" id="PS51194"/>
    </source>
</evidence>
<evidence type="ECO:0000259" key="8">
    <source>
        <dbReference type="PROSITE" id="PS51192"/>
    </source>
</evidence>
<dbReference type="AlphaFoldDB" id="A0A381PDI3"/>
<evidence type="ECO:0008006" key="12">
    <source>
        <dbReference type="Google" id="ProtNLM"/>
    </source>
</evidence>
<dbReference type="NCBIfam" id="NF002340">
    <property type="entry name" value="PRK01297.1"/>
    <property type="match status" value="1"/>
</dbReference>
<dbReference type="EMBL" id="UINC01000939">
    <property type="protein sequence ID" value="SUZ64674.1"/>
    <property type="molecule type" value="Genomic_DNA"/>
</dbReference>
<organism evidence="11">
    <name type="scientific">marine metagenome</name>
    <dbReference type="NCBI Taxonomy" id="408172"/>
    <lineage>
        <taxon>unclassified sequences</taxon>
        <taxon>metagenomes</taxon>
        <taxon>ecological metagenomes</taxon>
    </lineage>
</organism>
<dbReference type="PANTHER" id="PTHR47959">
    <property type="entry name" value="ATP-DEPENDENT RNA HELICASE RHLE-RELATED"/>
    <property type="match status" value="1"/>
</dbReference>
<feature type="domain" description="DEAD-box RNA helicase Q" evidence="10">
    <location>
        <begin position="10"/>
        <end position="38"/>
    </location>
</feature>
<evidence type="ECO:0000256" key="3">
    <source>
        <dbReference type="ARBA" id="ARBA00022801"/>
    </source>
</evidence>